<dbReference type="PROSITE" id="PS50043">
    <property type="entry name" value="HTH_LUXR_2"/>
    <property type="match status" value="1"/>
</dbReference>
<dbReference type="InterPro" id="IPR016032">
    <property type="entry name" value="Sig_transdc_resp-reg_C-effctor"/>
</dbReference>
<keyword evidence="3" id="KW-0804">Transcription</keyword>
<evidence type="ECO:0000256" key="2">
    <source>
        <dbReference type="ARBA" id="ARBA00023125"/>
    </source>
</evidence>
<dbReference type="SUPFAM" id="SSF46894">
    <property type="entry name" value="C-terminal effector domain of the bipartite response regulators"/>
    <property type="match status" value="1"/>
</dbReference>
<dbReference type="CDD" id="cd06170">
    <property type="entry name" value="LuxR_C_like"/>
    <property type="match status" value="1"/>
</dbReference>
<evidence type="ECO:0000313" key="5">
    <source>
        <dbReference type="EMBL" id="MTI25966.1"/>
    </source>
</evidence>
<dbReference type="RefSeq" id="WP_155172658.1">
    <property type="nucleotide sequence ID" value="NZ_BAAAFL010000002.1"/>
</dbReference>
<comment type="caution">
    <text evidence="5">The sequence shown here is derived from an EMBL/GenBank/DDBJ whole genome shotgun (WGS) entry which is preliminary data.</text>
</comment>
<dbReference type="SMART" id="SM00421">
    <property type="entry name" value="HTH_LUXR"/>
    <property type="match status" value="1"/>
</dbReference>
<sequence>MDNGQDGTTPHVSIVDLSTYLSKPDKPTGRTVPKDSILILARDYTKQDIDYIIKSGIKGCISYECERDEVVNAIQNLARGQRFFCSSILNVILEQPSPALEPLSPREVEIMHLIIDGNSSSKIAEKLNLSIHTINSHRKNILQKLNLKSPTQLIIYAIENGIISGK</sequence>
<reference evidence="5 6" key="1">
    <citation type="submission" date="2019-02" db="EMBL/GenBank/DDBJ databases">
        <authorList>
            <person name="Goldberg S.R."/>
            <person name="Haltli B.A."/>
            <person name="Correa H."/>
            <person name="Russell K.G."/>
        </authorList>
    </citation>
    <scope>NUCLEOTIDE SEQUENCE [LARGE SCALE GENOMIC DNA]</scope>
    <source>
        <strain evidence="5 6">JCM 16186</strain>
    </source>
</reference>
<dbReference type="Proteomes" id="UP000798808">
    <property type="component" value="Unassembled WGS sequence"/>
</dbReference>
<accession>A0ABW9RPL9</accession>
<organism evidence="5 6">
    <name type="scientific">Fulvivirga kasyanovii</name>
    <dbReference type="NCBI Taxonomy" id="396812"/>
    <lineage>
        <taxon>Bacteria</taxon>
        <taxon>Pseudomonadati</taxon>
        <taxon>Bacteroidota</taxon>
        <taxon>Cytophagia</taxon>
        <taxon>Cytophagales</taxon>
        <taxon>Fulvivirgaceae</taxon>
        <taxon>Fulvivirga</taxon>
    </lineage>
</organism>
<keyword evidence="1" id="KW-0805">Transcription regulation</keyword>
<dbReference type="PANTHER" id="PTHR44688:SF16">
    <property type="entry name" value="DNA-BINDING TRANSCRIPTIONAL ACTIVATOR DEVR_DOSR"/>
    <property type="match status" value="1"/>
</dbReference>
<dbReference type="Gene3D" id="3.40.50.2300">
    <property type="match status" value="1"/>
</dbReference>
<dbReference type="Pfam" id="PF00196">
    <property type="entry name" value="GerE"/>
    <property type="match status" value="1"/>
</dbReference>
<evidence type="ECO:0000313" key="6">
    <source>
        <dbReference type="Proteomes" id="UP000798808"/>
    </source>
</evidence>
<evidence type="ECO:0000259" key="4">
    <source>
        <dbReference type="PROSITE" id="PS50043"/>
    </source>
</evidence>
<keyword evidence="2" id="KW-0238">DNA-binding</keyword>
<feature type="domain" description="HTH luxR-type" evidence="4">
    <location>
        <begin position="96"/>
        <end position="161"/>
    </location>
</feature>
<protein>
    <submittedName>
        <fullName evidence="5">Response regulator transcription factor</fullName>
    </submittedName>
</protein>
<evidence type="ECO:0000256" key="1">
    <source>
        <dbReference type="ARBA" id="ARBA00023015"/>
    </source>
</evidence>
<keyword evidence="6" id="KW-1185">Reference proteome</keyword>
<gene>
    <name evidence="5" type="ORF">E1163_13500</name>
</gene>
<proteinExistence type="predicted"/>
<dbReference type="InterPro" id="IPR000792">
    <property type="entry name" value="Tscrpt_reg_LuxR_C"/>
</dbReference>
<dbReference type="EMBL" id="SMLW01000554">
    <property type="protein sequence ID" value="MTI25966.1"/>
    <property type="molecule type" value="Genomic_DNA"/>
</dbReference>
<name>A0ABW9RPL9_9BACT</name>
<dbReference type="PROSITE" id="PS00622">
    <property type="entry name" value="HTH_LUXR_1"/>
    <property type="match status" value="1"/>
</dbReference>
<dbReference type="PANTHER" id="PTHR44688">
    <property type="entry name" value="DNA-BINDING TRANSCRIPTIONAL ACTIVATOR DEVR_DOSR"/>
    <property type="match status" value="1"/>
</dbReference>
<evidence type="ECO:0000256" key="3">
    <source>
        <dbReference type="ARBA" id="ARBA00023163"/>
    </source>
</evidence>
<dbReference type="PRINTS" id="PR00038">
    <property type="entry name" value="HTHLUXR"/>
</dbReference>